<organism evidence="2 3">
    <name type="scientific">Methylohalomonas lacus</name>
    <dbReference type="NCBI Taxonomy" id="398773"/>
    <lineage>
        <taxon>Bacteria</taxon>
        <taxon>Pseudomonadati</taxon>
        <taxon>Pseudomonadota</taxon>
        <taxon>Gammaproteobacteria</taxon>
        <taxon>Methylohalomonadales</taxon>
        <taxon>Methylohalomonadaceae</taxon>
        <taxon>Methylohalomonas</taxon>
    </lineage>
</organism>
<evidence type="ECO:0000313" key="2">
    <source>
        <dbReference type="EMBL" id="MCS3902803.1"/>
    </source>
</evidence>
<evidence type="ECO:0000313" key="3">
    <source>
        <dbReference type="Proteomes" id="UP001204445"/>
    </source>
</evidence>
<dbReference type="PROSITE" id="PS51257">
    <property type="entry name" value="PROKAR_LIPOPROTEIN"/>
    <property type="match status" value="1"/>
</dbReference>
<keyword evidence="3" id="KW-1185">Reference proteome</keyword>
<gene>
    <name evidence="2" type="ORF">J2T55_000807</name>
</gene>
<name>A0AAE3HLT7_9GAMM</name>
<reference evidence="2" key="1">
    <citation type="submission" date="2022-08" db="EMBL/GenBank/DDBJ databases">
        <title>Genomic Encyclopedia of Type Strains, Phase III (KMG-III): the genomes of soil and plant-associated and newly described type strains.</title>
        <authorList>
            <person name="Whitman W."/>
        </authorList>
    </citation>
    <scope>NUCLEOTIDE SEQUENCE</scope>
    <source>
        <strain evidence="2">HMT 1</strain>
    </source>
</reference>
<proteinExistence type="predicted"/>
<dbReference type="EMBL" id="JANUCT010000004">
    <property type="protein sequence ID" value="MCS3902803.1"/>
    <property type="molecule type" value="Genomic_DNA"/>
</dbReference>
<protein>
    <submittedName>
        <fullName evidence="2">Uncharacterized protein</fullName>
    </submittedName>
</protein>
<accession>A0AAE3HLT7</accession>
<feature type="region of interest" description="Disordered" evidence="1">
    <location>
        <begin position="42"/>
        <end position="62"/>
    </location>
</feature>
<dbReference type="AlphaFoldDB" id="A0AAE3HLT7"/>
<dbReference type="Proteomes" id="UP001204445">
    <property type="component" value="Unassembled WGS sequence"/>
</dbReference>
<evidence type="ECO:0000256" key="1">
    <source>
        <dbReference type="SAM" id="MobiDB-lite"/>
    </source>
</evidence>
<sequence>MHFTPKEPVSESVGYAVALSSCKVAGPQFRRCGKLALRVDVSGETPREGESQQWQPINSRYF</sequence>
<feature type="compositionally biased region" description="Polar residues" evidence="1">
    <location>
        <begin position="51"/>
        <end position="62"/>
    </location>
</feature>
<comment type="caution">
    <text evidence="2">The sequence shown here is derived from an EMBL/GenBank/DDBJ whole genome shotgun (WGS) entry which is preliminary data.</text>
</comment>